<evidence type="ECO:0000313" key="4">
    <source>
        <dbReference type="Proteomes" id="UP000076078"/>
    </source>
</evidence>
<organism evidence="3 4">
    <name type="scientific">Tieghemostelium lacteum</name>
    <name type="common">Slime mold</name>
    <name type="synonym">Dictyostelium lacteum</name>
    <dbReference type="NCBI Taxonomy" id="361077"/>
    <lineage>
        <taxon>Eukaryota</taxon>
        <taxon>Amoebozoa</taxon>
        <taxon>Evosea</taxon>
        <taxon>Eumycetozoa</taxon>
        <taxon>Dictyostelia</taxon>
        <taxon>Dictyosteliales</taxon>
        <taxon>Raperosteliaceae</taxon>
        <taxon>Tieghemostelium</taxon>
    </lineage>
</organism>
<dbReference type="Proteomes" id="UP000076078">
    <property type="component" value="Unassembled WGS sequence"/>
</dbReference>
<dbReference type="PROSITE" id="PS50181">
    <property type="entry name" value="FBOX"/>
    <property type="match status" value="1"/>
</dbReference>
<evidence type="ECO:0000256" key="1">
    <source>
        <dbReference type="SAM" id="MobiDB-lite"/>
    </source>
</evidence>
<evidence type="ECO:0000313" key="3">
    <source>
        <dbReference type="EMBL" id="KYR00034.1"/>
    </source>
</evidence>
<dbReference type="SMART" id="SM00256">
    <property type="entry name" value="FBOX"/>
    <property type="match status" value="1"/>
</dbReference>
<feature type="compositionally biased region" description="Polar residues" evidence="1">
    <location>
        <begin position="44"/>
        <end position="70"/>
    </location>
</feature>
<dbReference type="Pfam" id="PF12937">
    <property type="entry name" value="F-box-like"/>
    <property type="match status" value="1"/>
</dbReference>
<dbReference type="Gene3D" id="1.20.1280.50">
    <property type="match status" value="1"/>
</dbReference>
<name>A0A152A1F0_TIELA</name>
<dbReference type="InterPro" id="IPR001810">
    <property type="entry name" value="F-box_dom"/>
</dbReference>
<gene>
    <name evidence="3" type="ORF">DLAC_03532</name>
</gene>
<evidence type="ECO:0000259" key="2">
    <source>
        <dbReference type="PROSITE" id="PS50181"/>
    </source>
</evidence>
<dbReference type="EMBL" id="LODT01000018">
    <property type="protein sequence ID" value="KYR00034.1"/>
    <property type="molecule type" value="Genomic_DNA"/>
</dbReference>
<reference evidence="3 4" key="1">
    <citation type="submission" date="2015-12" db="EMBL/GenBank/DDBJ databases">
        <title>Dictyostelia acquired genes for synthesis and detection of signals that induce cell-type specialization by lateral gene transfer from prokaryotes.</title>
        <authorList>
            <person name="Gloeckner G."/>
            <person name="Schaap P."/>
        </authorList>
    </citation>
    <scope>NUCLEOTIDE SEQUENCE [LARGE SCALE GENOMIC DNA]</scope>
    <source>
        <strain evidence="3 4">TK</strain>
    </source>
</reference>
<proteinExistence type="predicted"/>
<feature type="region of interest" description="Disordered" evidence="1">
    <location>
        <begin position="578"/>
        <end position="623"/>
    </location>
</feature>
<keyword evidence="4" id="KW-1185">Reference proteome</keyword>
<dbReference type="AlphaFoldDB" id="A0A152A1F0"/>
<dbReference type="InParanoid" id="A0A152A1F0"/>
<feature type="compositionally biased region" description="Low complexity" evidence="1">
    <location>
        <begin position="85"/>
        <end position="111"/>
    </location>
</feature>
<accession>A0A152A1F0</accession>
<dbReference type="FunCoup" id="A0A152A1F0">
    <property type="interactions" value="124"/>
</dbReference>
<dbReference type="OMA" id="EKIPLWD"/>
<feature type="region of interest" description="Disordered" evidence="1">
    <location>
        <begin position="42"/>
        <end position="111"/>
    </location>
</feature>
<feature type="domain" description="F-box" evidence="2">
    <location>
        <begin position="125"/>
        <end position="171"/>
    </location>
</feature>
<feature type="compositionally biased region" description="Low complexity" evidence="1">
    <location>
        <begin position="593"/>
        <end position="623"/>
    </location>
</feature>
<dbReference type="SUPFAM" id="SSF81383">
    <property type="entry name" value="F-box domain"/>
    <property type="match status" value="1"/>
</dbReference>
<dbReference type="OrthoDB" id="20560at2759"/>
<comment type="caution">
    <text evidence="3">The sequence shown here is derived from an EMBL/GenBank/DDBJ whole genome shotgun (WGS) entry which is preliminary data.</text>
</comment>
<protein>
    <submittedName>
        <fullName evidence="3">Cyclin-like F-box containing protein</fullName>
    </submittedName>
</protein>
<sequence length="759" mass="87713">MNMQNSSSDTPIIEKEMILLYNNNDSDIKDKEVEEIFTFKHRNGGSSSRKNYQQHNYYPYGSNTKKQSLHNGKDSNSNHTHKKSNSVSSNNNSNNYDNHQQDKQNQQDQPRRNQIVSVTLLIDKQLNLIDLPYDILLYIFKFLDSLSLVRVSQISNFFQSIASNHDLWKDLFYDKWGPMFPLVPVCTLKCCHYYFSSPYQNLEAINQLFSNQFYKSLNIPREMLLNHLESYSFKQMFKFRSQLFDHYHPLLLNGLQLLKDTASRNPSAWTKIDDPILQTNINKVTKSQIDKTIINDQEVLQFRKTPPTSLATHTTHNNNNIINNNIPVIEKTLPKIHSIRVCKVIPTRILKELLTLITDYEKIPLWDVTIRHCTGMIIKAPNNNNATSNRSRQYSLVDQLGQQIPNEPIINHGEPAISHHLQHEDAFSTSLPIHMDKDSCKKVDLLHKQIIGNLYMSYVRMIFTQSKYNEKFVDVTINNFKNIEDANNILNAKYPLSLLSNTTKGNIDILNFNSKAGGSDYSSNLMNISPSNNNNNNNSTTSSNNISIEPDVCLYQCNKSNMYNSIKHGFMEIKRKRGDDDEYHTTSPPNGQNYNQHNPNYSFNNYNNNNNNNSNNNNSQQLNQNHRNLSQDKLFTQPTQTLLTNKPTEEYTLKKPIYVVQHAIPFSIGGNKSEENPNNFILECFGSGFIFEPLNDSGKETKLTYILQLGKQDWMHDIYELVDEMAISRNTSINSLISHAYQINKKKSIQYDLNLLIIY</sequence>
<dbReference type="InterPro" id="IPR036047">
    <property type="entry name" value="F-box-like_dom_sf"/>
</dbReference>